<dbReference type="PANTHER" id="PTHR22930">
    <property type="match status" value="1"/>
</dbReference>
<proteinExistence type="inferred from homology"/>
<evidence type="ECO:0000256" key="5">
    <source>
        <dbReference type="ARBA" id="ARBA00022723"/>
    </source>
</evidence>
<keyword evidence="11" id="KW-1185">Reference proteome</keyword>
<dbReference type="Proteomes" id="UP001159427">
    <property type="component" value="Unassembled WGS sequence"/>
</dbReference>
<dbReference type="InterPro" id="IPR013083">
    <property type="entry name" value="Znf_RING/FYVE/PHD"/>
</dbReference>
<evidence type="ECO:0000256" key="8">
    <source>
        <dbReference type="SAM" id="MobiDB-lite"/>
    </source>
</evidence>
<comment type="similarity">
    <text evidence="3">Belongs to the HARBI1 family.</text>
</comment>
<evidence type="ECO:0000313" key="10">
    <source>
        <dbReference type="EMBL" id="CAH3019407.1"/>
    </source>
</evidence>
<comment type="cofactor">
    <cofactor evidence="1">
        <name>a divalent metal cation</name>
        <dbReference type="ChEBI" id="CHEBI:60240"/>
    </cofactor>
</comment>
<accession>A0ABN8LQB1</accession>
<comment type="caution">
    <text evidence="10">The sequence shown here is derived from an EMBL/GenBank/DDBJ whole genome shotgun (WGS) entry which is preliminary data.</text>
</comment>
<dbReference type="PANTHER" id="PTHR22930:SF85">
    <property type="entry name" value="GH03217P-RELATED"/>
    <property type="match status" value="1"/>
</dbReference>
<evidence type="ECO:0000256" key="1">
    <source>
        <dbReference type="ARBA" id="ARBA00001968"/>
    </source>
</evidence>
<dbReference type="EMBL" id="CALNXI010000115">
    <property type="protein sequence ID" value="CAH3019407.1"/>
    <property type="molecule type" value="Genomic_DNA"/>
</dbReference>
<dbReference type="InterPro" id="IPR027806">
    <property type="entry name" value="HARBI1_dom"/>
</dbReference>
<evidence type="ECO:0000256" key="7">
    <source>
        <dbReference type="ARBA" id="ARBA00023242"/>
    </source>
</evidence>
<keyword evidence="7" id="KW-0539">Nucleus</keyword>
<evidence type="ECO:0000256" key="6">
    <source>
        <dbReference type="ARBA" id="ARBA00022801"/>
    </source>
</evidence>
<protein>
    <recommendedName>
        <fullName evidence="9">DDE Tnp4 domain-containing protein</fullName>
    </recommendedName>
</protein>
<evidence type="ECO:0000256" key="3">
    <source>
        <dbReference type="ARBA" id="ARBA00006958"/>
    </source>
</evidence>
<keyword evidence="5" id="KW-0479">Metal-binding</keyword>
<evidence type="ECO:0000256" key="4">
    <source>
        <dbReference type="ARBA" id="ARBA00022722"/>
    </source>
</evidence>
<feature type="compositionally biased region" description="Basic residues" evidence="8">
    <location>
        <begin position="20"/>
        <end position="34"/>
    </location>
</feature>
<dbReference type="InterPro" id="IPR045249">
    <property type="entry name" value="HARBI1-like"/>
</dbReference>
<name>A0ABN8LQB1_9CNID</name>
<dbReference type="Gene3D" id="3.30.40.10">
    <property type="entry name" value="Zinc/RING finger domain, C3HC4 (zinc finger)"/>
    <property type="match status" value="1"/>
</dbReference>
<comment type="subcellular location">
    <subcellularLocation>
        <location evidence="2">Nucleus</location>
    </subcellularLocation>
</comment>
<feature type="region of interest" description="Disordered" evidence="8">
    <location>
        <begin position="253"/>
        <end position="288"/>
    </location>
</feature>
<dbReference type="SUPFAM" id="SSF57903">
    <property type="entry name" value="FYVE/PHD zinc finger"/>
    <property type="match status" value="1"/>
</dbReference>
<evidence type="ECO:0000313" key="11">
    <source>
        <dbReference type="Proteomes" id="UP001159427"/>
    </source>
</evidence>
<sequence>MADTKKRENDESDRGNERKKASRKGKTTQFKSKKSMAQGEKQQAKQTGATESECCATCQKEEPSGFVGDSVNWICCDSCASWNHMICVLAALRYYATGSFLTVIGDTLGISKASISGSLMSVSHCLANFAPEWITFPTSSTAEITDFNSIAGFLRVIGAIDGSLIAIKGPDNEEHLYVCHKGFHAINVMAVCNAQLLPTNFLSKWHGSVHDSAVFHSSALQVHMENGGDRNGWLLGDRSYGIQPYLMTPFRPEMGVPSGSGQKPEGPYQKDETPSRGPLACGRQGLDV</sequence>
<feature type="domain" description="DDE Tnp4" evidence="9">
    <location>
        <begin position="160"/>
        <end position="252"/>
    </location>
</feature>
<keyword evidence="6" id="KW-0378">Hydrolase</keyword>
<gene>
    <name evidence="10" type="ORF">PEVE_00002542</name>
</gene>
<feature type="region of interest" description="Disordered" evidence="8">
    <location>
        <begin position="1"/>
        <end position="44"/>
    </location>
</feature>
<dbReference type="InterPro" id="IPR011011">
    <property type="entry name" value="Znf_FYVE_PHD"/>
</dbReference>
<organism evidence="10 11">
    <name type="scientific">Porites evermanni</name>
    <dbReference type="NCBI Taxonomy" id="104178"/>
    <lineage>
        <taxon>Eukaryota</taxon>
        <taxon>Metazoa</taxon>
        <taxon>Cnidaria</taxon>
        <taxon>Anthozoa</taxon>
        <taxon>Hexacorallia</taxon>
        <taxon>Scleractinia</taxon>
        <taxon>Fungiina</taxon>
        <taxon>Poritidae</taxon>
        <taxon>Porites</taxon>
    </lineage>
</organism>
<feature type="compositionally biased region" description="Basic and acidic residues" evidence="8">
    <location>
        <begin position="1"/>
        <end position="19"/>
    </location>
</feature>
<evidence type="ECO:0000256" key="2">
    <source>
        <dbReference type="ARBA" id="ARBA00004123"/>
    </source>
</evidence>
<keyword evidence="4" id="KW-0540">Nuclease</keyword>
<reference evidence="10 11" key="1">
    <citation type="submission" date="2022-05" db="EMBL/GenBank/DDBJ databases">
        <authorList>
            <consortium name="Genoscope - CEA"/>
            <person name="William W."/>
        </authorList>
    </citation>
    <scope>NUCLEOTIDE SEQUENCE [LARGE SCALE GENOMIC DNA]</scope>
</reference>
<evidence type="ECO:0000259" key="9">
    <source>
        <dbReference type="Pfam" id="PF13359"/>
    </source>
</evidence>
<dbReference type="Pfam" id="PF13359">
    <property type="entry name" value="DDE_Tnp_4"/>
    <property type="match status" value="1"/>
</dbReference>